<gene>
    <name evidence="8" type="ORF">CTOB1V02_LOCUS6194</name>
</gene>
<proteinExistence type="inferred from homology"/>
<feature type="transmembrane region" description="Helical" evidence="7">
    <location>
        <begin position="5"/>
        <end position="20"/>
    </location>
</feature>
<dbReference type="GO" id="GO:0016020">
    <property type="term" value="C:membrane"/>
    <property type="evidence" value="ECO:0007669"/>
    <property type="project" value="UniProtKB-SubCell"/>
</dbReference>
<keyword evidence="6 7" id="KW-0472">Membrane</keyword>
<dbReference type="PANTHER" id="PTHR10766:SF176">
    <property type="entry name" value="TRANSMEMBRANE 9 SUPERFAMILY MEMBER"/>
    <property type="match status" value="1"/>
</dbReference>
<accession>A0A7R8WB17</accession>
<comment type="caution">
    <text evidence="7">Lacks conserved residue(s) required for the propagation of feature annotation.</text>
</comment>
<feature type="transmembrane region" description="Helical" evidence="7">
    <location>
        <begin position="32"/>
        <end position="55"/>
    </location>
</feature>
<feature type="transmembrane region" description="Helical" evidence="7">
    <location>
        <begin position="114"/>
        <end position="135"/>
    </location>
</feature>
<organism evidence="8">
    <name type="scientific">Cyprideis torosa</name>
    <dbReference type="NCBI Taxonomy" id="163714"/>
    <lineage>
        <taxon>Eukaryota</taxon>
        <taxon>Metazoa</taxon>
        <taxon>Ecdysozoa</taxon>
        <taxon>Arthropoda</taxon>
        <taxon>Crustacea</taxon>
        <taxon>Oligostraca</taxon>
        <taxon>Ostracoda</taxon>
        <taxon>Podocopa</taxon>
        <taxon>Podocopida</taxon>
        <taxon>Cytherocopina</taxon>
        <taxon>Cytheroidea</taxon>
        <taxon>Cytherideidae</taxon>
        <taxon>Cyprideis</taxon>
    </lineage>
</organism>
<dbReference type="EMBL" id="OB661472">
    <property type="protein sequence ID" value="CAD7228307.1"/>
    <property type="molecule type" value="Genomic_DNA"/>
</dbReference>
<dbReference type="PANTHER" id="PTHR10766">
    <property type="entry name" value="TRANSMEMBRANE 9 SUPERFAMILY PROTEIN"/>
    <property type="match status" value="1"/>
</dbReference>
<evidence type="ECO:0000256" key="7">
    <source>
        <dbReference type="RuleBase" id="RU363079"/>
    </source>
</evidence>
<sequence length="153" mass="17541">MLCPGSVFGMFFVLNVLLWIEDSSGAVPFSTLVALLALWFGISVPLTFVGAYFGFRKRALDFPVRTNQIPRQIPEQTIYTQPLPGIIMGGVLPFGCIFIQLFFILNSIWASQTYYMFGFLFLVFLILIQWTRLWCHEDTMKVETRLHSSLDVE</sequence>
<comment type="subcellular location">
    <subcellularLocation>
        <location evidence="1">Membrane</location>
        <topology evidence="1">Multi-pass membrane protein</topology>
    </subcellularLocation>
</comment>
<keyword evidence="3 7" id="KW-0812">Transmembrane</keyword>
<dbReference type="OrthoDB" id="6364678at2759"/>
<feature type="transmembrane region" description="Helical" evidence="7">
    <location>
        <begin position="86"/>
        <end position="108"/>
    </location>
</feature>
<keyword evidence="4" id="KW-0732">Signal</keyword>
<comment type="similarity">
    <text evidence="2 7">Belongs to the nonaspanin (TM9SF) (TC 9.A.2) family.</text>
</comment>
<dbReference type="InterPro" id="IPR004240">
    <property type="entry name" value="EMP70"/>
</dbReference>
<evidence type="ECO:0000256" key="3">
    <source>
        <dbReference type="ARBA" id="ARBA00022692"/>
    </source>
</evidence>
<protein>
    <recommendedName>
        <fullName evidence="7">Transmembrane 9 superfamily member</fullName>
    </recommendedName>
</protein>
<dbReference type="AlphaFoldDB" id="A0A7R8WB17"/>
<evidence type="ECO:0000256" key="2">
    <source>
        <dbReference type="ARBA" id="ARBA00005227"/>
    </source>
</evidence>
<keyword evidence="5 7" id="KW-1133">Transmembrane helix</keyword>
<evidence type="ECO:0000256" key="6">
    <source>
        <dbReference type="ARBA" id="ARBA00023136"/>
    </source>
</evidence>
<evidence type="ECO:0000256" key="5">
    <source>
        <dbReference type="ARBA" id="ARBA00022989"/>
    </source>
</evidence>
<evidence type="ECO:0000256" key="1">
    <source>
        <dbReference type="ARBA" id="ARBA00004141"/>
    </source>
</evidence>
<reference evidence="8" key="1">
    <citation type="submission" date="2020-11" db="EMBL/GenBank/DDBJ databases">
        <authorList>
            <person name="Tran Van P."/>
        </authorList>
    </citation>
    <scope>NUCLEOTIDE SEQUENCE</scope>
</reference>
<name>A0A7R8WB17_9CRUS</name>
<evidence type="ECO:0000256" key="4">
    <source>
        <dbReference type="ARBA" id="ARBA00022729"/>
    </source>
</evidence>
<evidence type="ECO:0000313" key="8">
    <source>
        <dbReference type="EMBL" id="CAD7228307.1"/>
    </source>
</evidence>
<dbReference type="GO" id="GO:0072657">
    <property type="term" value="P:protein localization to membrane"/>
    <property type="evidence" value="ECO:0007669"/>
    <property type="project" value="TreeGrafter"/>
</dbReference>
<dbReference type="Pfam" id="PF02990">
    <property type="entry name" value="EMP70"/>
    <property type="match status" value="1"/>
</dbReference>